<accession>A0A498LX52</accession>
<feature type="region of interest" description="Disordered" evidence="1">
    <location>
        <begin position="147"/>
        <end position="168"/>
    </location>
</feature>
<dbReference type="EMBL" id="QBIY01012927">
    <property type="protein sequence ID" value="RXN14024.1"/>
    <property type="molecule type" value="Genomic_DNA"/>
</dbReference>
<feature type="compositionally biased region" description="Polar residues" evidence="1">
    <location>
        <begin position="147"/>
        <end position="165"/>
    </location>
</feature>
<dbReference type="AlphaFoldDB" id="A0A498LX52"/>
<name>A0A498LX52_LABRO</name>
<reference evidence="2 4" key="1">
    <citation type="submission" date="2018-03" db="EMBL/GenBank/DDBJ databases">
        <title>Draft genome sequence of Rohu Carp (Labeo rohita).</title>
        <authorList>
            <person name="Das P."/>
            <person name="Kushwaha B."/>
            <person name="Joshi C.G."/>
            <person name="Kumar D."/>
            <person name="Nagpure N.S."/>
            <person name="Sahoo L."/>
            <person name="Das S.P."/>
            <person name="Bit A."/>
            <person name="Patnaik S."/>
            <person name="Meher P.K."/>
            <person name="Jayasankar P."/>
            <person name="Koringa P.G."/>
            <person name="Patel N.V."/>
            <person name="Hinsu A.T."/>
            <person name="Kumar R."/>
            <person name="Pandey M."/>
            <person name="Agarwal S."/>
            <person name="Srivastava S."/>
            <person name="Singh M."/>
            <person name="Iquebal M.A."/>
            <person name="Jaiswal S."/>
            <person name="Angadi U.B."/>
            <person name="Kumar N."/>
            <person name="Raza M."/>
            <person name="Shah T.M."/>
            <person name="Rai A."/>
            <person name="Jena J.K."/>
        </authorList>
    </citation>
    <scope>NUCLEOTIDE SEQUENCE [LARGE SCALE GENOMIC DNA]</scope>
    <source>
        <strain evidence="2">DASCIFA01</strain>
        <tissue evidence="2">Testis</tissue>
    </source>
</reference>
<dbReference type="EMBL" id="QBIY01013002">
    <property type="protein sequence ID" value="RXN13109.1"/>
    <property type="molecule type" value="Genomic_DNA"/>
</dbReference>
<evidence type="ECO:0000313" key="2">
    <source>
        <dbReference type="EMBL" id="RXN13109.1"/>
    </source>
</evidence>
<evidence type="ECO:0000313" key="3">
    <source>
        <dbReference type="EMBL" id="RXN14024.1"/>
    </source>
</evidence>
<proteinExistence type="predicted"/>
<dbReference type="InterPro" id="IPR012337">
    <property type="entry name" value="RNaseH-like_sf"/>
</dbReference>
<evidence type="ECO:0000313" key="4">
    <source>
        <dbReference type="Proteomes" id="UP000290572"/>
    </source>
</evidence>
<dbReference type="Proteomes" id="UP000290572">
    <property type="component" value="Unassembled WGS sequence"/>
</dbReference>
<evidence type="ECO:0000256" key="1">
    <source>
        <dbReference type="SAM" id="MobiDB-lite"/>
    </source>
</evidence>
<dbReference type="SUPFAM" id="SSF53098">
    <property type="entry name" value="Ribonuclease H-like"/>
    <property type="match status" value="1"/>
</dbReference>
<comment type="caution">
    <text evidence="2">The sequence shown here is derived from an EMBL/GenBank/DDBJ whole genome shotgun (WGS) entry which is preliminary data.</text>
</comment>
<sequence>MIERILEQQKALSQILSADRKTRHLVPQWQDTDVIESVSRALKPLQEFTDALSGEDYISVSYLKLVFHVFNTKILAADDEDSDLTKTIKSKILEYINKNYDGEDTQELLDMALFLDPRFKTNYIAADKLPNIKAKVMSDIKEISQKDAVNSESTTGRQNIDTDLPSSAKKTKKSLGSFFKTVAAMPVSLQLEEAIASELNSYLLNPTIDNPRGLTTSNES</sequence>
<keyword evidence="4" id="KW-1185">Reference proteome</keyword>
<protein>
    <submittedName>
        <fullName evidence="2">Zinc finger BED domain-containing 1-like protein</fullName>
    </submittedName>
</protein>
<organism evidence="2 4">
    <name type="scientific">Labeo rohita</name>
    <name type="common">Indian major carp</name>
    <name type="synonym">Cyprinus rohita</name>
    <dbReference type="NCBI Taxonomy" id="84645"/>
    <lineage>
        <taxon>Eukaryota</taxon>
        <taxon>Metazoa</taxon>
        <taxon>Chordata</taxon>
        <taxon>Craniata</taxon>
        <taxon>Vertebrata</taxon>
        <taxon>Euteleostomi</taxon>
        <taxon>Actinopterygii</taxon>
        <taxon>Neopterygii</taxon>
        <taxon>Teleostei</taxon>
        <taxon>Ostariophysi</taxon>
        <taxon>Cypriniformes</taxon>
        <taxon>Cyprinidae</taxon>
        <taxon>Labeoninae</taxon>
        <taxon>Labeonini</taxon>
        <taxon>Labeo</taxon>
    </lineage>
</organism>
<gene>
    <name evidence="2" type="ORF">ROHU_009870</name>
    <name evidence="3" type="ORF">ROHU_028859</name>
</gene>